<dbReference type="OrthoDB" id="9793400at2"/>
<name>A0A160PF12_9HYPH</name>
<keyword evidence="2" id="KW-0238">DNA-binding</keyword>
<dbReference type="Gene3D" id="1.10.10.60">
    <property type="entry name" value="Homeodomain-like"/>
    <property type="match status" value="1"/>
</dbReference>
<organism evidence="5 6">
    <name type="scientific">Methylorubrum populi</name>
    <dbReference type="NCBI Taxonomy" id="223967"/>
    <lineage>
        <taxon>Bacteria</taxon>
        <taxon>Pseudomonadati</taxon>
        <taxon>Pseudomonadota</taxon>
        <taxon>Alphaproteobacteria</taxon>
        <taxon>Hyphomicrobiales</taxon>
        <taxon>Methylobacteriaceae</taxon>
        <taxon>Methylorubrum</taxon>
    </lineage>
</organism>
<protein>
    <submittedName>
        <fullName evidence="5">Transcriptional regulator, AraC family protein</fullName>
    </submittedName>
</protein>
<dbReference type="GO" id="GO:0043565">
    <property type="term" value="F:sequence-specific DNA binding"/>
    <property type="evidence" value="ECO:0007669"/>
    <property type="project" value="InterPro"/>
</dbReference>
<dbReference type="SUPFAM" id="SSF46689">
    <property type="entry name" value="Homeodomain-like"/>
    <property type="match status" value="2"/>
</dbReference>
<dbReference type="GO" id="GO:0003700">
    <property type="term" value="F:DNA-binding transcription factor activity"/>
    <property type="evidence" value="ECO:0007669"/>
    <property type="project" value="InterPro"/>
</dbReference>
<dbReference type="Pfam" id="PF12833">
    <property type="entry name" value="HTH_18"/>
    <property type="match status" value="1"/>
</dbReference>
<feature type="domain" description="HTH araC/xylS-type" evidence="4">
    <location>
        <begin position="184"/>
        <end position="270"/>
    </location>
</feature>
<gene>
    <name evidence="5" type="ORF">MPPM_1335</name>
</gene>
<evidence type="ECO:0000313" key="5">
    <source>
        <dbReference type="EMBL" id="BAU89940.1"/>
    </source>
</evidence>
<dbReference type="InterPro" id="IPR009057">
    <property type="entry name" value="Homeodomain-like_sf"/>
</dbReference>
<accession>A0A160PF12</accession>
<reference evidence="5 6" key="1">
    <citation type="journal article" date="2016" name="Genome Announc.">
        <title>Complete Genome Sequence of Methylobacterium populi P-1M, Isolated from Pink-Pigmented Household Biofilm.</title>
        <authorList>
            <person name="Morohoshi T."/>
            <person name="Ikeda T."/>
        </authorList>
    </citation>
    <scope>NUCLEOTIDE SEQUENCE [LARGE SCALE GENOMIC DNA]</scope>
    <source>
        <strain evidence="5 6">P-1M</strain>
    </source>
</reference>
<dbReference type="InterPro" id="IPR050204">
    <property type="entry name" value="AraC_XylS_family_regulators"/>
</dbReference>
<dbReference type="Proteomes" id="UP000218288">
    <property type="component" value="Chromosome"/>
</dbReference>
<dbReference type="AlphaFoldDB" id="A0A160PF12"/>
<proteinExistence type="predicted"/>
<keyword evidence="3" id="KW-0804">Transcription</keyword>
<evidence type="ECO:0000256" key="2">
    <source>
        <dbReference type="ARBA" id="ARBA00023125"/>
    </source>
</evidence>
<evidence type="ECO:0000313" key="6">
    <source>
        <dbReference type="Proteomes" id="UP000218288"/>
    </source>
</evidence>
<dbReference type="PROSITE" id="PS01124">
    <property type="entry name" value="HTH_ARAC_FAMILY_2"/>
    <property type="match status" value="1"/>
</dbReference>
<dbReference type="InterPro" id="IPR018060">
    <property type="entry name" value="HTH_AraC"/>
</dbReference>
<sequence>MLGSERQLWSHLSDKPTIVTSGARAGWRGFAFQEIEVPPEGRFDIHQAFIALSMTCGPMKVRRGSARAAFVDVPTDPLMMLPGQEAVGAWQGVQRGLHLVIEPDAIERYIGRSYREGAFRRLQGTEPTIEHLLRALHIDVRAGHPSGAGLGEAIVTALLHHLLTEDAVSAPTAAHQPAAPADVKRLQEWIEANLARPITLHELANERGVSIRHLCRAFQAGTGHSPYRYILIRRVERAKELISEGQLNLRDIAATVGFAHQAHMTDTFRKIAEGFRLA</sequence>
<dbReference type="RefSeq" id="WP_096484353.1">
    <property type="nucleotide sequence ID" value="NZ_AP014809.1"/>
</dbReference>
<evidence type="ECO:0000256" key="1">
    <source>
        <dbReference type="ARBA" id="ARBA00023015"/>
    </source>
</evidence>
<evidence type="ECO:0000259" key="4">
    <source>
        <dbReference type="PROSITE" id="PS01124"/>
    </source>
</evidence>
<dbReference type="SMART" id="SM00342">
    <property type="entry name" value="HTH_ARAC"/>
    <property type="match status" value="1"/>
</dbReference>
<dbReference type="PANTHER" id="PTHR46796">
    <property type="entry name" value="HTH-TYPE TRANSCRIPTIONAL ACTIVATOR RHAS-RELATED"/>
    <property type="match status" value="1"/>
</dbReference>
<evidence type="ECO:0000256" key="3">
    <source>
        <dbReference type="ARBA" id="ARBA00023163"/>
    </source>
</evidence>
<keyword evidence="1" id="KW-0805">Transcription regulation</keyword>
<dbReference type="EMBL" id="AP014809">
    <property type="protein sequence ID" value="BAU89940.1"/>
    <property type="molecule type" value="Genomic_DNA"/>
</dbReference>